<dbReference type="SUPFAM" id="SSF53448">
    <property type="entry name" value="Nucleotide-diphospho-sugar transferases"/>
    <property type="match status" value="1"/>
</dbReference>
<feature type="domain" description="Glycosyltransferase 2-like" evidence="11">
    <location>
        <begin position="34"/>
        <end position="134"/>
    </location>
</feature>
<evidence type="ECO:0000256" key="3">
    <source>
        <dbReference type="ARBA" id="ARBA00006739"/>
    </source>
</evidence>
<evidence type="ECO:0000256" key="7">
    <source>
        <dbReference type="ARBA" id="ARBA00039022"/>
    </source>
</evidence>
<keyword evidence="4 12" id="KW-0328">Glycosyltransferase</keyword>
<evidence type="ECO:0000259" key="11">
    <source>
        <dbReference type="Pfam" id="PF00535"/>
    </source>
</evidence>
<evidence type="ECO:0000256" key="5">
    <source>
        <dbReference type="ARBA" id="ARBA00022679"/>
    </source>
</evidence>
<dbReference type="RefSeq" id="WP_133410079.1">
    <property type="nucleotide sequence ID" value="NZ_SMZT01000003.1"/>
</dbReference>
<sequence length="322" mass="34892">MRQDVQQWFTTRSYHGSQWSAEQLCRRKRGSTVSVVLPARNEAETVGAIVTALRRTLMEDVALIDELVVIDSDSTDGTGAVAATAGARVHRQADILPAHGNVPGKGEALWKSLAVTTGDVLAFVDSDLREFDPQFAVGLLGPLLTEPGVQFVKSCYDRPLHDGATVMPAGGGRVTELVARPLLNLFWPQLAGLVQPLAGEYAGRRSLLERVPFVSGYGVEIAMLIDVLEAVGLDAMAQVDLGVRSHRNSSDAALARMAAQIQLTVQARLRCDSPVADESGRLTQFLRHGERFLAEVHDVSVRERPPMVQVPEYRAQPAGRVA</sequence>
<dbReference type="InterPro" id="IPR001173">
    <property type="entry name" value="Glyco_trans_2-like"/>
</dbReference>
<comment type="similarity">
    <text evidence="3">Belongs to the glycosyltransferase 2 family.</text>
</comment>
<dbReference type="InterPro" id="IPR050256">
    <property type="entry name" value="Glycosyltransferase_2"/>
</dbReference>
<evidence type="ECO:0000256" key="6">
    <source>
        <dbReference type="ARBA" id="ARBA00022842"/>
    </source>
</evidence>
<dbReference type="InterPro" id="IPR029044">
    <property type="entry name" value="Nucleotide-diphossugar_trans"/>
</dbReference>
<accession>A0A4R5YD25</accession>
<dbReference type="Proteomes" id="UP000295163">
    <property type="component" value="Unassembled WGS sequence"/>
</dbReference>
<dbReference type="Gene3D" id="3.90.550.10">
    <property type="entry name" value="Spore Coat Polysaccharide Biosynthesis Protein SpsA, Chain A"/>
    <property type="match status" value="1"/>
</dbReference>
<keyword evidence="5 12" id="KW-0808">Transferase</keyword>
<proteinExistence type="inferred from homology"/>
<dbReference type="PANTHER" id="PTHR48090:SF10">
    <property type="entry name" value="GLUCOSYL-3-PHOSPHOGLYCERATE SYNTHASE"/>
    <property type="match status" value="1"/>
</dbReference>
<comment type="cofactor">
    <cofactor evidence="2">
        <name>Mg(2+)</name>
        <dbReference type="ChEBI" id="CHEBI:18420"/>
    </cofactor>
</comment>
<comment type="catalytic activity">
    <reaction evidence="9">
        <text>(2R)-3-phosphoglycerate + UDP-alpha-D-glucose = (2R)-2-O-(alpha-D-glucopyranosyl)-3-phospho-glycerate + UDP + H(+)</text>
        <dbReference type="Rhea" id="RHEA:31319"/>
        <dbReference type="ChEBI" id="CHEBI:15378"/>
        <dbReference type="ChEBI" id="CHEBI:58223"/>
        <dbReference type="ChEBI" id="CHEBI:58272"/>
        <dbReference type="ChEBI" id="CHEBI:58885"/>
        <dbReference type="ChEBI" id="CHEBI:62600"/>
        <dbReference type="EC" id="2.4.1.266"/>
    </reaction>
    <physiologicalReaction direction="left-to-right" evidence="9">
        <dbReference type="Rhea" id="RHEA:31320"/>
    </physiologicalReaction>
</comment>
<evidence type="ECO:0000256" key="2">
    <source>
        <dbReference type="ARBA" id="ARBA00001946"/>
    </source>
</evidence>
<dbReference type="EC" id="2.4.1.266" evidence="7"/>
<name>A0A4R5YD25_KOCRO</name>
<comment type="caution">
    <text evidence="12">The sequence shown here is derived from an EMBL/GenBank/DDBJ whole genome shotgun (WGS) entry which is preliminary data.</text>
</comment>
<reference evidence="12 13" key="1">
    <citation type="submission" date="2019-03" db="EMBL/GenBank/DDBJ databases">
        <title>Genome Sequencing and Assembly of Various Microbes Isolated from Partially Reclaimed Soil and Acid Mine Drainage (AMD) Site.</title>
        <authorList>
            <person name="Steinbock B."/>
            <person name="Bechtold R."/>
            <person name="Sevigny J.L."/>
            <person name="Thomas D."/>
            <person name="Cuthill L.R."/>
            <person name="Aveiro Johannsen E.J."/>
            <person name="Thomas K."/>
            <person name="Ghosh A."/>
        </authorList>
    </citation>
    <scope>NUCLEOTIDE SEQUENCE [LARGE SCALE GENOMIC DNA]</scope>
    <source>
        <strain evidence="12 13">S-A3</strain>
    </source>
</reference>
<comment type="catalytic activity">
    <reaction evidence="10">
        <text>an NDP-alpha-D-glucose + (2R)-3-phosphoglycerate = (2R)-2-O-(alpha-D-glucopyranosyl)-3-phospho-glycerate + a ribonucleoside 5'-diphosphate + H(+)</text>
        <dbReference type="Rhea" id="RHEA:47244"/>
        <dbReference type="ChEBI" id="CHEBI:15378"/>
        <dbReference type="ChEBI" id="CHEBI:57930"/>
        <dbReference type="ChEBI" id="CHEBI:58272"/>
        <dbReference type="ChEBI" id="CHEBI:62600"/>
        <dbReference type="ChEBI" id="CHEBI:76533"/>
        <dbReference type="EC" id="2.4.1.266"/>
    </reaction>
    <physiologicalReaction direction="left-to-right" evidence="10">
        <dbReference type="Rhea" id="RHEA:47245"/>
    </physiologicalReaction>
</comment>
<protein>
    <recommendedName>
        <fullName evidence="8">Glucosyl-3-phosphoglycerate synthase</fullName>
        <ecNumber evidence="7">2.4.1.266</ecNumber>
    </recommendedName>
</protein>
<keyword evidence="6" id="KW-0460">Magnesium</keyword>
<organism evidence="12 13">
    <name type="scientific">Kocuria rosea</name>
    <name type="common">Deinococcus erythromyxa</name>
    <name type="synonym">Micrococcus rubens</name>
    <dbReference type="NCBI Taxonomy" id="1275"/>
    <lineage>
        <taxon>Bacteria</taxon>
        <taxon>Bacillati</taxon>
        <taxon>Actinomycetota</taxon>
        <taxon>Actinomycetes</taxon>
        <taxon>Micrococcales</taxon>
        <taxon>Micrococcaceae</taxon>
        <taxon>Kocuria</taxon>
    </lineage>
</organism>
<dbReference type="EMBL" id="SMZT01000003">
    <property type="protein sequence ID" value="TDL42782.1"/>
    <property type="molecule type" value="Genomic_DNA"/>
</dbReference>
<dbReference type="GO" id="GO:0016757">
    <property type="term" value="F:glycosyltransferase activity"/>
    <property type="evidence" value="ECO:0007669"/>
    <property type="project" value="UniProtKB-KW"/>
</dbReference>
<evidence type="ECO:0000256" key="8">
    <source>
        <dbReference type="ARBA" id="ARBA00040894"/>
    </source>
</evidence>
<evidence type="ECO:0000256" key="1">
    <source>
        <dbReference type="ARBA" id="ARBA00001936"/>
    </source>
</evidence>
<dbReference type="AlphaFoldDB" id="A0A4R5YD25"/>
<dbReference type="NCBIfam" id="NF010496">
    <property type="entry name" value="PRK13915.1"/>
    <property type="match status" value="1"/>
</dbReference>
<evidence type="ECO:0000313" key="13">
    <source>
        <dbReference type="Proteomes" id="UP000295163"/>
    </source>
</evidence>
<evidence type="ECO:0000256" key="10">
    <source>
        <dbReference type="ARBA" id="ARBA00048997"/>
    </source>
</evidence>
<dbReference type="GeneID" id="64347366"/>
<gene>
    <name evidence="12" type="ORF">E2R59_08050</name>
</gene>
<evidence type="ECO:0000256" key="4">
    <source>
        <dbReference type="ARBA" id="ARBA00022676"/>
    </source>
</evidence>
<dbReference type="Pfam" id="PF00535">
    <property type="entry name" value="Glycos_transf_2"/>
    <property type="match status" value="1"/>
</dbReference>
<evidence type="ECO:0000256" key="9">
    <source>
        <dbReference type="ARBA" id="ARBA00048689"/>
    </source>
</evidence>
<evidence type="ECO:0000313" key="12">
    <source>
        <dbReference type="EMBL" id="TDL42782.1"/>
    </source>
</evidence>
<dbReference type="PANTHER" id="PTHR48090">
    <property type="entry name" value="UNDECAPRENYL-PHOSPHATE 4-DEOXY-4-FORMAMIDO-L-ARABINOSE TRANSFERASE-RELATED"/>
    <property type="match status" value="1"/>
</dbReference>
<comment type="cofactor">
    <cofactor evidence="1">
        <name>Mn(2+)</name>
        <dbReference type="ChEBI" id="CHEBI:29035"/>
    </cofactor>
</comment>